<protein>
    <submittedName>
        <fullName evidence="2">Uncharacterized protein</fullName>
    </submittedName>
</protein>
<evidence type="ECO:0000256" key="1">
    <source>
        <dbReference type="SAM" id="MobiDB-lite"/>
    </source>
</evidence>
<reference evidence="3" key="1">
    <citation type="submission" date="2012-11" db="EMBL/GenBank/DDBJ databases">
        <authorList>
            <person name="Lucero-Rivera Y.E."/>
            <person name="Tovar-Ramirez D."/>
        </authorList>
    </citation>
    <scope>NUCLEOTIDE SEQUENCE [LARGE SCALE GENOMIC DNA]</scope>
    <source>
        <strain evidence="3">Araruama</strain>
    </source>
</reference>
<evidence type="ECO:0000313" key="3">
    <source>
        <dbReference type="Proteomes" id="UP000189670"/>
    </source>
</evidence>
<comment type="caution">
    <text evidence="2">The sequence shown here is derived from an EMBL/GenBank/DDBJ whole genome shotgun (WGS) entry which is preliminary data.</text>
</comment>
<dbReference type="EMBL" id="ATBP01000750">
    <property type="protein sequence ID" value="ETR69059.1"/>
    <property type="molecule type" value="Genomic_DNA"/>
</dbReference>
<feature type="region of interest" description="Disordered" evidence="1">
    <location>
        <begin position="430"/>
        <end position="451"/>
    </location>
</feature>
<organism evidence="2 3">
    <name type="scientific">Candidatus Magnetoglobus multicellularis str. Araruama</name>
    <dbReference type="NCBI Taxonomy" id="890399"/>
    <lineage>
        <taxon>Bacteria</taxon>
        <taxon>Pseudomonadati</taxon>
        <taxon>Thermodesulfobacteriota</taxon>
        <taxon>Desulfobacteria</taxon>
        <taxon>Desulfobacterales</taxon>
        <taxon>Desulfobacteraceae</taxon>
        <taxon>Candidatus Magnetoglobus</taxon>
    </lineage>
</organism>
<evidence type="ECO:0000313" key="2">
    <source>
        <dbReference type="EMBL" id="ETR69059.1"/>
    </source>
</evidence>
<dbReference type="Proteomes" id="UP000189670">
    <property type="component" value="Unassembled WGS sequence"/>
</dbReference>
<accession>A0A1V1P2E2</accession>
<gene>
    <name evidence="2" type="ORF">OMM_04186</name>
</gene>
<sequence length="540" mass="61714">MGRKMTINIPKSKDHFDQQIQDIRQSLHNSLGKNDQNLMNHLPFPEGQIYRRMNANCPVLWVAPHGYFGDAIYSDYIGVLAAEMMAASCLVNNKKCRRPLPEPGYGEIADLNDPEDPSAQIFVKKLAAAISMIRLKSGQPPYIVFLLNHSDCDEKSIEITVATSDDLHDMPSSKWIQALKESSVSNLFNTNLIEKVTPAYDRTLFSYLFCNQVENGPLRLIQIKLNFQSLSLEQIVCLSGFLSRTVSYSSQANGDLKPIDMNNKHIEPSTEQEIEPDMHLVEEAGLKLTEIVSRHYEHAMIEAGNYIVKLFFNNDIERARNKQATKEKSLHQLILYLQNQKNNAPSKSWLYNAVKLAVDCADFKHYHLYKKLLLSHKIELLPISNQPLKKQLIQETANNNLTVSQLRERISQVKASSNATIPLKPKKIIHKKTSPKQLTPPRLQKKSEKAGENLSKKILSTIDDPKSLLNNDILEKFSQESLQQITAGKRRQIFRKLEKKHTIILAHIKQLKADIQVNETYLNQYQKLMVEMERSLHESN</sequence>
<name>A0A1V1P2E2_9BACT</name>
<dbReference type="AlphaFoldDB" id="A0A1V1P2E2"/>
<proteinExistence type="predicted"/>